<evidence type="ECO:0008006" key="3">
    <source>
        <dbReference type="Google" id="ProtNLM"/>
    </source>
</evidence>
<organism evidence="1 2">
    <name type="scientific">Favolaschia claudopus</name>
    <dbReference type="NCBI Taxonomy" id="2862362"/>
    <lineage>
        <taxon>Eukaryota</taxon>
        <taxon>Fungi</taxon>
        <taxon>Dikarya</taxon>
        <taxon>Basidiomycota</taxon>
        <taxon>Agaricomycotina</taxon>
        <taxon>Agaricomycetes</taxon>
        <taxon>Agaricomycetidae</taxon>
        <taxon>Agaricales</taxon>
        <taxon>Marasmiineae</taxon>
        <taxon>Mycenaceae</taxon>
        <taxon>Favolaschia</taxon>
    </lineage>
</organism>
<gene>
    <name evidence="1" type="ORF">R3P38DRAFT_695285</name>
</gene>
<dbReference type="AlphaFoldDB" id="A0AAW0EE39"/>
<sequence length="437" mass="49299">MPPTLILPNDILDRILQWSPTFQTLLAAICASKTWYNVFQTHPKSTLRSVATNLVGPALSDAVRVLRYANNEDTTGSDEEFDALSKEEFIRLRANANVVNELEAVFSLRYRDTMSQTSRLTSAESLRLTRAMYRIMLYCDVFSMPDDEDSVIELEENERDEIVSQRTAMLDKYPTKELVELNATLTFLRSVALGSGGEDGDLDDDDDAIRVNSDMLISPGPASVLEAHQCQEISILCEQIGDTVWSAGPFSLLLDFFTAPLQRIWNQRQVDAPSSSDEEIREILLDKQEVSPSAAACDRCGRRDDTQLRKEANWNELHLDLRPLLRGKITGNFTDMGVFDDAKPNKNIPKIMAELFTVPRTEGEFKDWNKSDALCSTCLNKFVSAHLHVWLLDRKLKDGYDALEDCPDGYDCQEQTEVTLHALTHNHLCAPKEKVAE</sequence>
<evidence type="ECO:0000313" key="1">
    <source>
        <dbReference type="EMBL" id="KAK7062375.1"/>
    </source>
</evidence>
<evidence type="ECO:0000313" key="2">
    <source>
        <dbReference type="Proteomes" id="UP001362999"/>
    </source>
</evidence>
<accession>A0AAW0EE39</accession>
<reference evidence="1 2" key="1">
    <citation type="journal article" date="2024" name="J Genomics">
        <title>Draft genome sequencing and assembly of Favolaschia claudopus CIRM-BRFM 2984 isolated from oak limbs.</title>
        <authorList>
            <person name="Navarro D."/>
            <person name="Drula E."/>
            <person name="Chaduli D."/>
            <person name="Cazenave R."/>
            <person name="Ahrendt S."/>
            <person name="Wang J."/>
            <person name="Lipzen A."/>
            <person name="Daum C."/>
            <person name="Barry K."/>
            <person name="Grigoriev I.V."/>
            <person name="Favel A."/>
            <person name="Rosso M.N."/>
            <person name="Martin F."/>
        </authorList>
    </citation>
    <scope>NUCLEOTIDE SEQUENCE [LARGE SCALE GENOMIC DNA]</scope>
    <source>
        <strain evidence="1 2">CIRM-BRFM 2984</strain>
    </source>
</reference>
<protein>
    <recommendedName>
        <fullName evidence="3">F-box domain-containing protein</fullName>
    </recommendedName>
</protein>
<dbReference type="EMBL" id="JAWWNJ010000002">
    <property type="protein sequence ID" value="KAK7062375.1"/>
    <property type="molecule type" value="Genomic_DNA"/>
</dbReference>
<comment type="caution">
    <text evidence="1">The sequence shown here is derived from an EMBL/GenBank/DDBJ whole genome shotgun (WGS) entry which is preliminary data.</text>
</comment>
<name>A0AAW0EE39_9AGAR</name>
<dbReference type="Proteomes" id="UP001362999">
    <property type="component" value="Unassembled WGS sequence"/>
</dbReference>
<proteinExistence type="predicted"/>
<keyword evidence="2" id="KW-1185">Reference proteome</keyword>